<keyword evidence="3" id="KW-1185">Reference proteome</keyword>
<evidence type="ECO:0000313" key="3">
    <source>
        <dbReference type="Proteomes" id="UP000466332"/>
    </source>
</evidence>
<proteinExistence type="predicted"/>
<reference evidence="2 3" key="1">
    <citation type="submission" date="2019-12" db="EMBL/GenBank/DDBJ databases">
        <title>Novel species isolated from a subtropical stream in China.</title>
        <authorList>
            <person name="Lu H."/>
        </authorList>
    </citation>
    <scope>NUCLEOTIDE SEQUENCE [LARGE SCALE GENOMIC DNA]</scope>
    <source>
        <strain evidence="2 3">FT109W</strain>
    </source>
</reference>
<dbReference type="EMBL" id="WWCS01000015">
    <property type="protein sequence ID" value="MYN41889.1"/>
    <property type="molecule type" value="Genomic_DNA"/>
</dbReference>
<dbReference type="Pfam" id="PF08937">
    <property type="entry name" value="ThsB_TIR"/>
    <property type="match status" value="1"/>
</dbReference>
<dbReference type="InterPro" id="IPR015032">
    <property type="entry name" value="ThsB__TIR-like_domain"/>
</dbReference>
<dbReference type="Proteomes" id="UP000466332">
    <property type="component" value="Unassembled WGS sequence"/>
</dbReference>
<protein>
    <recommendedName>
        <fullName evidence="1">Thoeris protein ThsB TIR-like domain-containing protein</fullName>
    </recommendedName>
</protein>
<evidence type="ECO:0000313" key="2">
    <source>
        <dbReference type="EMBL" id="MYN41889.1"/>
    </source>
</evidence>
<feature type="domain" description="Thoeris protein ThsB TIR-like" evidence="1">
    <location>
        <begin position="44"/>
        <end position="93"/>
    </location>
</feature>
<name>A0ABW9WL74_9BURK</name>
<organism evidence="2 3">
    <name type="scientific">Duganella margarita</name>
    <dbReference type="NCBI Taxonomy" id="2692170"/>
    <lineage>
        <taxon>Bacteria</taxon>
        <taxon>Pseudomonadati</taxon>
        <taxon>Pseudomonadota</taxon>
        <taxon>Betaproteobacteria</taxon>
        <taxon>Burkholderiales</taxon>
        <taxon>Oxalobacteraceae</taxon>
        <taxon>Telluria group</taxon>
        <taxon>Duganella</taxon>
    </lineage>
</organism>
<gene>
    <name evidence="2" type="ORF">GTP55_21250</name>
</gene>
<dbReference type="RefSeq" id="WP_161046832.1">
    <property type="nucleotide sequence ID" value="NZ_WWCS01000015.1"/>
</dbReference>
<comment type="caution">
    <text evidence="2">The sequence shown here is derived from an EMBL/GenBank/DDBJ whole genome shotgun (WGS) entry which is preliminary data.</text>
</comment>
<evidence type="ECO:0000259" key="1">
    <source>
        <dbReference type="Pfam" id="PF08937"/>
    </source>
</evidence>
<sequence>MLQTALIISLPSQHSHHAQILADLKKAFNIKELSLNPMNGAPCNQKILIDSALNNVSLVVITLSNKTKNDDCICYAIQSATAKGIKVLGIWDSGAHVEDITPCMVKSGDFVTNYPSDLIDIIRQKPSIWIDPNGETIEKRSIKKHICG</sequence>
<accession>A0ABW9WL74</accession>